<dbReference type="SUPFAM" id="SSF82185">
    <property type="entry name" value="Histone H3 K4-specific methyltransferase SET7/9 N-terminal domain"/>
    <property type="match status" value="2"/>
</dbReference>
<dbReference type="GO" id="GO:0007286">
    <property type="term" value="P:spermatid development"/>
    <property type="evidence" value="ECO:0007669"/>
    <property type="project" value="TreeGrafter"/>
</dbReference>
<dbReference type="PANTHER" id="PTHR43215">
    <property type="entry name" value="RADIAL SPOKE HEAD 1 HOMOLOG"/>
    <property type="match status" value="1"/>
</dbReference>
<dbReference type="KEGG" id="pcw:110212846"/>
<dbReference type="Proteomes" id="UP000515140">
    <property type="component" value="Unplaced"/>
</dbReference>
<feature type="region of interest" description="Disordered" evidence="2">
    <location>
        <begin position="311"/>
        <end position="330"/>
    </location>
</feature>
<evidence type="ECO:0000313" key="4">
    <source>
        <dbReference type="RefSeq" id="XP_020848611.1"/>
    </source>
</evidence>
<dbReference type="RefSeq" id="XP_020848611.1">
    <property type="nucleotide sequence ID" value="XM_020992952.1"/>
</dbReference>
<dbReference type="Pfam" id="PF02493">
    <property type="entry name" value="MORN"/>
    <property type="match status" value="6"/>
</dbReference>
<evidence type="ECO:0000256" key="2">
    <source>
        <dbReference type="SAM" id="MobiDB-lite"/>
    </source>
</evidence>
<evidence type="ECO:0000256" key="1">
    <source>
        <dbReference type="ARBA" id="ARBA00022737"/>
    </source>
</evidence>
<name>A0A6P5KYZ4_PHACI</name>
<gene>
    <name evidence="4" type="primary">LOC110212846</name>
</gene>
<feature type="compositionally biased region" description="Basic and acidic residues" evidence="2">
    <location>
        <begin position="22"/>
        <end position="33"/>
    </location>
</feature>
<dbReference type="GO" id="GO:0005634">
    <property type="term" value="C:nucleus"/>
    <property type="evidence" value="ECO:0007669"/>
    <property type="project" value="TreeGrafter"/>
</dbReference>
<dbReference type="GeneID" id="110212846"/>
<feature type="region of interest" description="Disordered" evidence="2">
    <location>
        <begin position="1"/>
        <end position="57"/>
    </location>
</feature>
<dbReference type="InParanoid" id="A0A6P5KYZ4"/>
<dbReference type="PANTHER" id="PTHR43215:SF14">
    <property type="entry name" value="RADIAL SPOKE HEAD 1 HOMOLOG"/>
    <property type="match status" value="1"/>
</dbReference>
<proteinExistence type="predicted"/>
<reference evidence="4" key="1">
    <citation type="submission" date="2025-08" db="UniProtKB">
        <authorList>
            <consortium name="RefSeq"/>
        </authorList>
    </citation>
    <scope>IDENTIFICATION</scope>
    <source>
        <tissue evidence="4">Spleen</tissue>
    </source>
</reference>
<sequence>MSDNGSEEYEEEEKLPYLGEYEGERNEQGERHGTGKATLPNGDTYEGQYEHGKRHGQGTYKFKNGARYIGEYQENKKHGQGTFFYADGSQYEGEWAMMKGMALEFIAIQIMTHIRENGLLAKGLRCSKDQKKCLVLHVVGGMSQKSYIGYYPRHGQGTYFYAETGSKYVGTWVNGQQEGTGELIHLKHRYQGKFIGKNPVGPGKYIFDIGCEQHGTYELKEMEEEEGEEEEILKPPVPIWKAQKITPLTLYTPPVPEVPPQSDIPPAQEESQISEVGQKVISQNLPDNSGIGELDAEENAREVLESHMFEDIKQENAEEEEKERQSQSSN</sequence>
<dbReference type="AlphaFoldDB" id="A0A6P5KYZ4"/>
<keyword evidence="3" id="KW-1185">Reference proteome</keyword>
<protein>
    <submittedName>
        <fullName evidence="4">Radial spoke head 1 homolog isoform X1</fullName>
    </submittedName>
</protein>
<feature type="compositionally biased region" description="Acidic residues" evidence="2">
    <location>
        <begin position="1"/>
        <end position="13"/>
    </location>
</feature>
<dbReference type="Gene3D" id="2.20.110.10">
    <property type="entry name" value="Histone H3 K4-specific methyltransferase SET7/9 N-terminal domain"/>
    <property type="match status" value="3"/>
</dbReference>
<dbReference type="GO" id="GO:0035082">
    <property type="term" value="P:axoneme assembly"/>
    <property type="evidence" value="ECO:0007669"/>
    <property type="project" value="TreeGrafter"/>
</dbReference>
<dbReference type="InterPro" id="IPR003409">
    <property type="entry name" value="MORN"/>
</dbReference>
<accession>A0A6P5KYZ4</accession>
<evidence type="ECO:0000313" key="3">
    <source>
        <dbReference type="Proteomes" id="UP000515140"/>
    </source>
</evidence>
<keyword evidence="1" id="KW-0677">Repeat</keyword>
<dbReference type="SMART" id="SM00698">
    <property type="entry name" value="MORN"/>
    <property type="match status" value="4"/>
</dbReference>
<dbReference type="GO" id="GO:0031514">
    <property type="term" value="C:motile cilium"/>
    <property type="evidence" value="ECO:0007669"/>
    <property type="project" value="TreeGrafter"/>
</dbReference>
<organism evidence="3 4">
    <name type="scientific">Phascolarctos cinereus</name>
    <name type="common">Koala</name>
    <dbReference type="NCBI Taxonomy" id="38626"/>
    <lineage>
        <taxon>Eukaryota</taxon>
        <taxon>Metazoa</taxon>
        <taxon>Chordata</taxon>
        <taxon>Craniata</taxon>
        <taxon>Vertebrata</taxon>
        <taxon>Euteleostomi</taxon>
        <taxon>Mammalia</taxon>
        <taxon>Metatheria</taxon>
        <taxon>Diprotodontia</taxon>
        <taxon>Phascolarctidae</taxon>
        <taxon>Phascolarctos</taxon>
    </lineage>
</organism>